<evidence type="ECO:0000256" key="1">
    <source>
        <dbReference type="ARBA" id="ARBA00022603"/>
    </source>
</evidence>
<keyword evidence="3" id="KW-0949">S-adenosyl-L-methionine</keyword>
<evidence type="ECO:0000313" key="5">
    <source>
        <dbReference type="EMBL" id="WCL53049.1"/>
    </source>
</evidence>
<dbReference type="Pfam" id="PF08241">
    <property type="entry name" value="Methyltransf_11"/>
    <property type="match status" value="1"/>
</dbReference>
<dbReference type="RefSeq" id="WP_289502561.1">
    <property type="nucleotide sequence ID" value="NZ_CP116805.1"/>
</dbReference>
<feature type="domain" description="Methyltransferase type 11" evidence="4">
    <location>
        <begin position="61"/>
        <end position="156"/>
    </location>
</feature>
<proteinExistence type="predicted"/>
<dbReference type="CDD" id="cd02440">
    <property type="entry name" value="AdoMet_MTases"/>
    <property type="match status" value="1"/>
</dbReference>
<protein>
    <submittedName>
        <fullName evidence="5">Class I SAM-dependent methyltransferase</fullName>
    </submittedName>
</protein>
<dbReference type="PANTHER" id="PTHR43464:SF19">
    <property type="entry name" value="UBIQUINONE BIOSYNTHESIS O-METHYLTRANSFERASE, MITOCHONDRIAL"/>
    <property type="match status" value="1"/>
</dbReference>
<dbReference type="GO" id="GO:0032259">
    <property type="term" value="P:methylation"/>
    <property type="evidence" value="ECO:0007669"/>
    <property type="project" value="UniProtKB-KW"/>
</dbReference>
<keyword evidence="1 5" id="KW-0489">Methyltransferase</keyword>
<name>A0AAE9XUL4_9PROT</name>
<dbReference type="KEGG" id="gso:PH603_10910"/>
<gene>
    <name evidence="5" type="ORF">PH603_10910</name>
</gene>
<reference evidence="5" key="1">
    <citation type="submission" date="2023-01" db="EMBL/GenBank/DDBJ databases">
        <title>The genome sequence of Kordiimonadaceae bacterium 6D33.</title>
        <authorList>
            <person name="Liu Y."/>
        </authorList>
    </citation>
    <scope>NUCLEOTIDE SEQUENCE</scope>
    <source>
        <strain evidence="5">6D33</strain>
    </source>
</reference>
<evidence type="ECO:0000256" key="3">
    <source>
        <dbReference type="ARBA" id="ARBA00022691"/>
    </source>
</evidence>
<dbReference type="PANTHER" id="PTHR43464">
    <property type="entry name" value="METHYLTRANSFERASE"/>
    <property type="match status" value="1"/>
</dbReference>
<dbReference type="InterPro" id="IPR029063">
    <property type="entry name" value="SAM-dependent_MTases_sf"/>
</dbReference>
<dbReference type="EMBL" id="CP116805">
    <property type="protein sequence ID" value="WCL53049.1"/>
    <property type="molecule type" value="Genomic_DNA"/>
</dbReference>
<dbReference type="GO" id="GO:0008757">
    <property type="term" value="F:S-adenosylmethionine-dependent methyltransferase activity"/>
    <property type="evidence" value="ECO:0007669"/>
    <property type="project" value="InterPro"/>
</dbReference>
<organism evidence="5 6">
    <name type="scientific">Gimibacter soli</name>
    <dbReference type="NCBI Taxonomy" id="3024400"/>
    <lineage>
        <taxon>Bacteria</taxon>
        <taxon>Pseudomonadati</taxon>
        <taxon>Pseudomonadota</taxon>
        <taxon>Alphaproteobacteria</taxon>
        <taxon>Kordiimonadales</taxon>
        <taxon>Temperatibacteraceae</taxon>
        <taxon>Gimibacter</taxon>
    </lineage>
</organism>
<dbReference type="InterPro" id="IPR013216">
    <property type="entry name" value="Methyltransf_11"/>
</dbReference>
<dbReference type="SUPFAM" id="SSF53335">
    <property type="entry name" value="S-adenosyl-L-methionine-dependent methyltransferases"/>
    <property type="match status" value="1"/>
</dbReference>
<keyword evidence="2" id="KW-0808">Transferase</keyword>
<evidence type="ECO:0000259" key="4">
    <source>
        <dbReference type="Pfam" id="PF08241"/>
    </source>
</evidence>
<evidence type="ECO:0000256" key="2">
    <source>
        <dbReference type="ARBA" id="ARBA00022679"/>
    </source>
</evidence>
<dbReference type="AlphaFoldDB" id="A0AAE9XUL4"/>
<dbReference type="Proteomes" id="UP001217500">
    <property type="component" value="Chromosome"/>
</dbReference>
<keyword evidence="6" id="KW-1185">Reference proteome</keyword>
<dbReference type="Gene3D" id="3.40.50.150">
    <property type="entry name" value="Vaccinia Virus protein VP39"/>
    <property type="match status" value="1"/>
</dbReference>
<sequence length="257" mass="29706">MSQSIDAVRDYWNRRPCNIRHSPAEVGTKEYFDQVETRKYFVEPHIPGFAGFPDWKGKRVLEIGCGIGTDAVNFVRNGADYTAVELSSESLDITRKRFELFGLDGRLLEGNAEQLSELLGGETFDLIYSFGVLHHTPSPERAIGEIRKLIKPDGELRIMLYARNSWKAAMIEEGLDQPEAQFGCPVAFTYTEQEVRDLLTGFEIVDCRQDHIFPYQIEPYKQYEYVRQPWFESMPDEMFRALERQLGWHLLVTARPV</sequence>
<evidence type="ECO:0000313" key="6">
    <source>
        <dbReference type="Proteomes" id="UP001217500"/>
    </source>
</evidence>
<accession>A0AAE9XUL4</accession>